<feature type="domain" description="PAS" evidence="1">
    <location>
        <begin position="274"/>
        <end position="326"/>
    </location>
</feature>
<comment type="caution">
    <text evidence="3">The sequence shown here is derived from an EMBL/GenBank/DDBJ whole genome shotgun (WGS) entry which is preliminary data.</text>
</comment>
<reference evidence="3 4" key="1">
    <citation type="submission" date="2018-04" db="EMBL/GenBank/DDBJ databases">
        <title>Genome of Nocardioides gansuensis WSJ-1.</title>
        <authorList>
            <person name="Wu S."/>
            <person name="Wang G."/>
        </authorList>
    </citation>
    <scope>NUCLEOTIDE SEQUENCE [LARGE SCALE GENOMIC DNA]</scope>
    <source>
        <strain evidence="3 4">WSJ-1</strain>
    </source>
</reference>
<dbReference type="OrthoDB" id="23692at2"/>
<sequence length="555" mass="59980">MVQPMERDRILGRHSASGTLREDHARLFFERSSLPQAFTDLDGALIAVNAAMTHLLGRTEEWLLGRDVVEVLHPLDEPAVSGRIAALRAGAVDMVTTEVVAFHAEGHTVQLLVDVALIREPTGSPQFVALLAHELTAVRTVSERLAGQERLYQELSNRAADAAVVTDADLLVTFVSPAVTDMLGHEQVDVLSTDLIDLVHPDERQEVRATVAEVVAHVDSSGRRLVRTRTAAGEWRWTELTIFNALANPDVGGLILNLRDVTAELEAERSVRESEARYRAIVETAQEGIVAIDAAGQVGLANDRITEILGLTMEEVRASTRVHDLVRAVSPGAAATGVVRQEVRYQPPAGGERVLSVSLTPLPGAGHDDGTLVMVSDVTEAHMMQERLRHQALHDQLTGLPNRYLFADRLEMAAARQERHPDGSTAVMYLDLDRFKGVNDTYGHAVGDRVLAGIADRLVGSVRTSDTVARLGGDEFAIVCEGLDEESARAVATRTRAEVFGSLEWEGHPLAVDASIGIAMFPPHDPAEALNLADTAMYQAKRLGGGGVIVFGVDT</sequence>
<dbReference type="PROSITE" id="PS50112">
    <property type="entry name" value="PAS"/>
    <property type="match status" value="3"/>
</dbReference>
<proteinExistence type="predicted"/>
<dbReference type="CDD" id="cd01949">
    <property type="entry name" value="GGDEF"/>
    <property type="match status" value="1"/>
</dbReference>
<protein>
    <recommendedName>
        <fullName evidence="5">Sensor domain-containing diguanylate cyclase</fullName>
    </recommendedName>
</protein>
<dbReference type="SUPFAM" id="SSF55073">
    <property type="entry name" value="Nucleotide cyclase"/>
    <property type="match status" value="1"/>
</dbReference>
<feature type="domain" description="PAS" evidence="1">
    <location>
        <begin position="148"/>
        <end position="218"/>
    </location>
</feature>
<dbReference type="CDD" id="cd00130">
    <property type="entry name" value="PAS"/>
    <property type="match status" value="3"/>
</dbReference>
<feature type="domain" description="PAS" evidence="1">
    <location>
        <begin position="21"/>
        <end position="80"/>
    </location>
</feature>
<dbReference type="InterPro" id="IPR013656">
    <property type="entry name" value="PAS_4"/>
</dbReference>
<evidence type="ECO:0000313" key="3">
    <source>
        <dbReference type="EMBL" id="PVG81546.1"/>
    </source>
</evidence>
<evidence type="ECO:0000259" key="1">
    <source>
        <dbReference type="PROSITE" id="PS50112"/>
    </source>
</evidence>
<name>A0A2T8F757_9ACTN</name>
<dbReference type="NCBIfam" id="TIGR00254">
    <property type="entry name" value="GGDEF"/>
    <property type="match status" value="1"/>
</dbReference>
<dbReference type="InterPro" id="IPR000014">
    <property type="entry name" value="PAS"/>
</dbReference>
<dbReference type="InterPro" id="IPR043128">
    <property type="entry name" value="Rev_trsase/Diguanyl_cyclase"/>
</dbReference>
<evidence type="ECO:0000259" key="2">
    <source>
        <dbReference type="PROSITE" id="PS50887"/>
    </source>
</evidence>
<evidence type="ECO:0008006" key="5">
    <source>
        <dbReference type="Google" id="ProtNLM"/>
    </source>
</evidence>
<dbReference type="FunFam" id="3.30.70.270:FF:000001">
    <property type="entry name" value="Diguanylate cyclase domain protein"/>
    <property type="match status" value="1"/>
</dbReference>
<dbReference type="AlphaFoldDB" id="A0A2T8F757"/>
<dbReference type="InterPro" id="IPR000160">
    <property type="entry name" value="GGDEF_dom"/>
</dbReference>
<dbReference type="EMBL" id="QDGZ01000007">
    <property type="protein sequence ID" value="PVG81546.1"/>
    <property type="molecule type" value="Genomic_DNA"/>
</dbReference>
<gene>
    <name evidence="3" type="ORF">DDE18_16170</name>
</gene>
<dbReference type="PANTHER" id="PTHR44757:SF2">
    <property type="entry name" value="BIOFILM ARCHITECTURE MAINTENANCE PROTEIN MBAA"/>
    <property type="match status" value="1"/>
</dbReference>
<dbReference type="InterPro" id="IPR013655">
    <property type="entry name" value="PAS_fold_3"/>
</dbReference>
<evidence type="ECO:0000313" key="4">
    <source>
        <dbReference type="Proteomes" id="UP000246018"/>
    </source>
</evidence>
<dbReference type="Gene3D" id="3.30.70.270">
    <property type="match status" value="1"/>
</dbReference>
<organism evidence="3 4">
    <name type="scientific">Nocardioides gansuensis</name>
    <dbReference type="NCBI Taxonomy" id="2138300"/>
    <lineage>
        <taxon>Bacteria</taxon>
        <taxon>Bacillati</taxon>
        <taxon>Actinomycetota</taxon>
        <taxon>Actinomycetes</taxon>
        <taxon>Propionibacteriales</taxon>
        <taxon>Nocardioidaceae</taxon>
        <taxon>Nocardioides</taxon>
    </lineage>
</organism>
<dbReference type="InterPro" id="IPR029787">
    <property type="entry name" value="Nucleotide_cyclase"/>
</dbReference>
<dbReference type="SUPFAM" id="SSF55785">
    <property type="entry name" value="PYP-like sensor domain (PAS domain)"/>
    <property type="match status" value="3"/>
</dbReference>
<accession>A0A2T8F757</accession>
<feature type="domain" description="GGDEF" evidence="2">
    <location>
        <begin position="423"/>
        <end position="553"/>
    </location>
</feature>
<dbReference type="InterPro" id="IPR052155">
    <property type="entry name" value="Biofilm_reg_signaling"/>
</dbReference>
<dbReference type="PANTHER" id="PTHR44757">
    <property type="entry name" value="DIGUANYLATE CYCLASE DGCP"/>
    <property type="match status" value="1"/>
</dbReference>
<dbReference type="SMART" id="SM00267">
    <property type="entry name" value="GGDEF"/>
    <property type="match status" value="1"/>
</dbReference>
<dbReference type="NCBIfam" id="TIGR00229">
    <property type="entry name" value="sensory_box"/>
    <property type="match status" value="3"/>
</dbReference>
<dbReference type="PROSITE" id="PS50887">
    <property type="entry name" value="GGDEF"/>
    <property type="match status" value="1"/>
</dbReference>
<dbReference type="Pfam" id="PF08447">
    <property type="entry name" value="PAS_3"/>
    <property type="match status" value="1"/>
</dbReference>
<dbReference type="Pfam" id="PF00990">
    <property type="entry name" value="GGDEF"/>
    <property type="match status" value="1"/>
</dbReference>
<dbReference type="SMART" id="SM00091">
    <property type="entry name" value="PAS"/>
    <property type="match status" value="3"/>
</dbReference>
<dbReference type="Gene3D" id="3.30.450.20">
    <property type="entry name" value="PAS domain"/>
    <property type="match status" value="3"/>
</dbReference>
<dbReference type="InterPro" id="IPR035965">
    <property type="entry name" value="PAS-like_dom_sf"/>
</dbReference>
<keyword evidence="4" id="KW-1185">Reference proteome</keyword>
<dbReference type="Proteomes" id="UP000246018">
    <property type="component" value="Unassembled WGS sequence"/>
</dbReference>
<dbReference type="Pfam" id="PF08448">
    <property type="entry name" value="PAS_4"/>
    <property type="match status" value="2"/>
</dbReference>